<dbReference type="GO" id="GO:0017004">
    <property type="term" value="P:cytochrome complex assembly"/>
    <property type="evidence" value="ECO:0007669"/>
    <property type="project" value="UniProtKB-KW"/>
</dbReference>
<evidence type="ECO:0000256" key="1">
    <source>
        <dbReference type="ARBA" id="ARBA00004377"/>
    </source>
</evidence>
<keyword evidence="4" id="KW-0997">Cell inner membrane</keyword>
<accession>A0A3B0XKN2</accession>
<dbReference type="InterPro" id="IPR052075">
    <property type="entry name" value="Heme_exporter_D"/>
</dbReference>
<evidence type="ECO:0000256" key="9">
    <source>
        <dbReference type="ARBA" id="ARBA00032938"/>
    </source>
</evidence>
<evidence type="ECO:0000256" key="7">
    <source>
        <dbReference type="ARBA" id="ARBA00022989"/>
    </source>
</evidence>
<evidence type="ECO:0000256" key="2">
    <source>
        <dbReference type="ARBA" id="ARBA00022448"/>
    </source>
</evidence>
<evidence type="ECO:0000313" key="11">
    <source>
        <dbReference type="EMBL" id="VAW68818.1"/>
    </source>
</evidence>
<evidence type="ECO:0000256" key="8">
    <source>
        <dbReference type="ARBA" id="ARBA00023136"/>
    </source>
</evidence>
<organism evidence="11">
    <name type="scientific">hydrothermal vent metagenome</name>
    <dbReference type="NCBI Taxonomy" id="652676"/>
    <lineage>
        <taxon>unclassified sequences</taxon>
        <taxon>metagenomes</taxon>
        <taxon>ecological metagenomes</taxon>
    </lineage>
</organism>
<dbReference type="EMBL" id="UOFJ01000371">
    <property type="protein sequence ID" value="VAW68818.1"/>
    <property type="molecule type" value="Genomic_DNA"/>
</dbReference>
<evidence type="ECO:0000256" key="6">
    <source>
        <dbReference type="ARBA" id="ARBA00022748"/>
    </source>
</evidence>
<dbReference type="NCBIfam" id="TIGR03141">
    <property type="entry name" value="cytochro_ccmD"/>
    <property type="match status" value="1"/>
</dbReference>
<dbReference type="PANTHER" id="PTHR37531">
    <property type="entry name" value="HEME EXPORTER PROTEIN D"/>
    <property type="match status" value="1"/>
</dbReference>
<keyword evidence="8 10" id="KW-0472">Membrane</keyword>
<reference evidence="11" key="1">
    <citation type="submission" date="2018-06" db="EMBL/GenBank/DDBJ databases">
        <authorList>
            <person name="Zhirakovskaya E."/>
        </authorList>
    </citation>
    <scope>NUCLEOTIDE SEQUENCE</scope>
</reference>
<evidence type="ECO:0000256" key="3">
    <source>
        <dbReference type="ARBA" id="ARBA00022475"/>
    </source>
</evidence>
<dbReference type="PANTHER" id="PTHR37531:SF1">
    <property type="entry name" value="HEME EXPORTER PROTEIN D"/>
    <property type="match status" value="1"/>
</dbReference>
<dbReference type="Pfam" id="PF04995">
    <property type="entry name" value="CcmD"/>
    <property type="match status" value="1"/>
</dbReference>
<evidence type="ECO:0000256" key="10">
    <source>
        <dbReference type="SAM" id="Phobius"/>
    </source>
</evidence>
<keyword evidence="2" id="KW-0813">Transport</keyword>
<evidence type="ECO:0000256" key="4">
    <source>
        <dbReference type="ARBA" id="ARBA00022519"/>
    </source>
</evidence>
<dbReference type="InterPro" id="IPR007078">
    <property type="entry name" value="Haem_export_protD_CcmD"/>
</dbReference>
<dbReference type="GO" id="GO:1903607">
    <property type="term" value="P:cytochrome c biosynthetic process"/>
    <property type="evidence" value="ECO:0007669"/>
    <property type="project" value="TreeGrafter"/>
</dbReference>
<dbReference type="GO" id="GO:0005886">
    <property type="term" value="C:plasma membrane"/>
    <property type="evidence" value="ECO:0007669"/>
    <property type="project" value="UniProtKB-SubCell"/>
</dbReference>
<evidence type="ECO:0000256" key="5">
    <source>
        <dbReference type="ARBA" id="ARBA00022692"/>
    </source>
</evidence>
<sequence>MSVSEFFNMGGYAVYVWSSYGLTAAVLGWIFVSPILNKKNIIKQLKIKYRQQERQANVAQGPAEGE</sequence>
<dbReference type="GO" id="GO:0015886">
    <property type="term" value="P:heme transport"/>
    <property type="evidence" value="ECO:0007669"/>
    <property type="project" value="InterPro"/>
</dbReference>
<comment type="subcellular location">
    <subcellularLocation>
        <location evidence="1">Cell inner membrane</location>
        <topology evidence="1">Single-pass membrane protein</topology>
    </subcellularLocation>
</comment>
<gene>
    <name evidence="11" type="ORF">MNBD_GAMMA10-1482</name>
</gene>
<name>A0A3B0XKN2_9ZZZZ</name>
<keyword evidence="7 10" id="KW-1133">Transmembrane helix</keyword>
<keyword evidence="3" id="KW-1003">Cell membrane</keyword>
<keyword evidence="6" id="KW-0201">Cytochrome c-type biogenesis</keyword>
<proteinExistence type="predicted"/>
<protein>
    <recommendedName>
        <fullName evidence="9">Cytochrome c-type biogenesis protein CcmD</fullName>
    </recommendedName>
</protein>
<feature type="transmembrane region" description="Helical" evidence="10">
    <location>
        <begin position="12"/>
        <end position="36"/>
    </location>
</feature>
<keyword evidence="5 10" id="KW-0812">Transmembrane</keyword>
<dbReference type="AlphaFoldDB" id="A0A3B0XKN2"/>